<accession>A0A554VHG1</accession>
<protein>
    <submittedName>
        <fullName evidence="1">Uncharacterized protein</fullName>
    </submittedName>
</protein>
<gene>
    <name evidence="1" type="ORF">FOF46_17200</name>
</gene>
<proteinExistence type="predicted"/>
<dbReference type="AlphaFoldDB" id="A0A554VHG1"/>
<evidence type="ECO:0000313" key="2">
    <source>
        <dbReference type="Proteomes" id="UP000318833"/>
    </source>
</evidence>
<comment type="caution">
    <text evidence="1">The sequence shown here is derived from an EMBL/GenBank/DDBJ whole genome shotgun (WGS) entry which is preliminary data.</text>
</comment>
<dbReference type="Proteomes" id="UP000318833">
    <property type="component" value="Unassembled WGS sequence"/>
</dbReference>
<sequence>MNKLHINDIKNVTVNYVKKLFPNEQRSEILKSLLKSLGFKNIGHLKKELIVDDDSYITETKGDSFSNAAYTIACGILVYNPYTLMSKFNISYQQAIAIKKEIDTPVDSRSYYDGNIIHSDLSRVYYGVQKTEDKSSFRIMADWPLRFYAKLHKNQIIEYKGNYHATSFFGFDGFSISDATYFKNQKNLFKYLEQFIEYFLKYNNVAFFGGAVAYREEDESGYFDLLLDTFDHYIVESPFSFSDHDKKMIIIPSTKPKPIYESDFVLNNY</sequence>
<keyword evidence="2" id="KW-1185">Reference proteome</keyword>
<organism evidence="1 2">
    <name type="scientific">Aquimarina algiphila</name>
    <dbReference type="NCBI Taxonomy" id="2047982"/>
    <lineage>
        <taxon>Bacteria</taxon>
        <taxon>Pseudomonadati</taxon>
        <taxon>Bacteroidota</taxon>
        <taxon>Flavobacteriia</taxon>
        <taxon>Flavobacteriales</taxon>
        <taxon>Flavobacteriaceae</taxon>
        <taxon>Aquimarina</taxon>
    </lineage>
</organism>
<evidence type="ECO:0000313" key="1">
    <source>
        <dbReference type="EMBL" id="TSE06960.1"/>
    </source>
</evidence>
<dbReference type="RefSeq" id="WP_143917308.1">
    <property type="nucleotide sequence ID" value="NZ_CANMXV010000021.1"/>
</dbReference>
<dbReference type="EMBL" id="VLNR01000038">
    <property type="protein sequence ID" value="TSE06960.1"/>
    <property type="molecule type" value="Genomic_DNA"/>
</dbReference>
<name>A0A554VHG1_9FLAO</name>
<reference evidence="1 2" key="1">
    <citation type="submission" date="2019-07" db="EMBL/GenBank/DDBJ databases">
        <title>The draft genome sequence of Aquimarina algiphila M91.</title>
        <authorList>
            <person name="Meng X."/>
        </authorList>
    </citation>
    <scope>NUCLEOTIDE SEQUENCE [LARGE SCALE GENOMIC DNA]</scope>
    <source>
        <strain evidence="1 2">M91</strain>
    </source>
</reference>